<dbReference type="FunFam" id="1.10.1040.10:FF:000017">
    <property type="entry name" value="2-dehydropantoate 2-reductase"/>
    <property type="match status" value="1"/>
</dbReference>
<dbReference type="InterPro" id="IPR013328">
    <property type="entry name" value="6PGD_dom2"/>
</dbReference>
<dbReference type="Gene3D" id="1.10.1040.10">
    <property type="entry name" value="N-(1-d-carboxylethyl)-l-norvaline Dehydrogenase, domain 2"/>
    <property type="match status" value="1"/>
</dbReference>
<dbReference type="PANTHER" id="PTHR43765:SF2">
    <property type="entry name" value="2-DEHYDROPANTOATE 2-REDUCTASE"/>
    <property type="match status" value="1"/>
</dbReference>
<gene>
    <name evidence="13" type="ORF">OMP40_24675</name>
</gene>
<feature type="domain" description="Ketopantoate reductase C-terminal" evidence="12">
    <location>
        <begin position="29"/>
        <end position="149"/>
    </location>
</feature>
<evidence type="ECO:0000256" key="5">
    <source>
        <dbReference type="ARBA" id="ARBA00019465"/>
    </source>
</evidence>
<dbReference type="EC" id="1.1.1.169" evidence="4 11"/>
<evidence type="ECO:0000313" key="14">
    <source>
        <dbReference type="Proteomes" id="UP001153404"/>
    </source>
</evidence>
<comment type="catalytic activity">
    <reaction evidence="10 11">
        <text>(R)-pantoate + NADP(+) = 2-dehydropantoate + NADPH + H(+)</text>
        <dbReference type="Rhea" id="RHEA:16233"/>
        <dbReference type="ChEBI" id="CHEBI:11561"/>
        <dbReference type="ChEBI" id="CHEBI:15378"/>
        <dbReference type="ChEBI" id="CHEBI:15980"/>
        <dbReference type="ChEBI" id="CHEBI:57783"/>
        <dbReference type="ChEBI" id="CHEBI:58349"/>
        <dbReference type="EC" id="1.1.1.169"/>
    </reaction>
</comment>
<comment type="caution">
    <text evidence="13">The sequence shown here is derived from an EMBL/GenBank/DDBJ whole genome shotgun (WGS) entry which is preliminary data.</text>
</comment>
<dbReference type="AlphaFoldDB" id="A0A9X4QV41"/>
<sequence length="157" mass="16685">MAPGEAPEAERLASMLKQAGFSASLSNDMAERMLRKLLSNAVINPLTALLRVPNGALVRTPERRALMRTLFDETLSVLEAGGLPGDDRLWIDLLDLCERTAANRSSMLQDVLAGRPTEIEAINGAVARMAARLGAAAPYNESLASLVAALGGDDREG</sequence>
<evidence type="ECO:0000256" key="11">
    <source>
        <dbReference type="RuleBase" id="RU362068"/>
    </source>
</evidence>
<comment type="function">
    <text evidence="1 11">Catalyzes the NADPH-dependent reduction of ketopantoate into pantoic acid.</text>
</comment>
<dbReference type="PANTHER" id="PTHR43765">
    <property type="entry name" value="2-DEHYDROPANTOATE 2-REDUCTASE-RELATED"/>
    <property type="match status" value="1"/>
</dbReference>
<reference evidence="13" key="1">
    <citation type="submission" date="2022-10" db="EMBL/GenBank/DDBJ databases">
        <title>Comparative genomic analysis of Cohnella hashimotonis sp. nov., isolated from the International Space Station.</title>
        <authorList>
            <person name="Simpson A."/>
            <person name="Venkateswaran K."/>
        </authorList>
    </citation>
    <scope>NUCLEOTIDE SEQUENCE</scope>
    <source>
        <strain evidence="13">DSM 28161</strain>
    </source>
</reference>
<protein>
    <recommendedName>
        <fullName evidence="5 11">2-dehydropantoate 2-reductase</fullName>
        <ecNumber evidence="4 11">1.1.1.169</ecNumber>
    </recommendedName>
    <alternativeName>
        <fullName evidence="9 11">Ketopantoate reductase</fullName>
    </alternativeName>
</protein>
<evidence type="ECO:0000313" key="13">
    <source>
        <dbReference type="EMBL" id="MDG0812189.1"/>
    </source>
</evidence>
<keyword evidence="7 11" id="KW-0521">NADP</keyword>
<name>A0A9X4QV41_9BACL</name>
<dbReference type="Pfam" id="PF08546">
    <property type="entry name" value="ApbA_C"/>
    <property type="match status" value="1"/>
</dbReference>
<dbReference type="GO" id="GO:0050661">
    <property type="term" value="F:NADP binding"/>
    <property type="evidence" value="ECO:0007669"/>
    <property type="project" value="TreeGrafter"/>
</dbReference>
<evidence type="ECO:0000256" key="3">
    <source>
        <dbReference type="ARBA" id="ARBA00007870"/>
    </source>
</evidence>
<keyword evidence="14" id="KW-1185">Reference proteome</keyword>
<evidence type="ECO:0000256" key="1">
    <source>
        <dbReference type="ARBA" id="ARBA00002919"/>
    </source>
</evidence>
<comment type="pathway">
    <text evidence="2 11">Cofactor biosynthesis; (R)-pantothenate biosynthesis; (R)-pantoate from 3-methyl-2-oxobutanoate: step 2/2.</text>
</comment>
<dbReference type="InterPro" id="IPR008927">
    <property type="entry name" value="6-PGluconate_DH-like_C_sf"/>
</dbReference>
<accession>A0A9X4QV41</accession>
<dbReference type="SUPFAM" id="SSF48179">
    <property type="entry name" value="6-phosphogluconate dehydrogenase C-terminal domain-like"/>
    <property type="match status" value="1"/>
</dbReference>
<proteinExistence type="inferred from homology"/>
<evidence type="ECO:0000256" key="7">
    <source>
        <dbReference type="ARBA" id="ARBA00022857"/>
    </source>
</evidence>
<evidence type="ECO:0000256" key="8">
    <source>
        <dbReference type="ARBA" id="ARBA00023002"/>
    </source>
</evidence>
<evidence type="ECO:0000256" key="4">
    <source>
        <dbReference type="ARBA" id="ARBA00013014"/>
    </source>
</evidence>
<dbReference type="GO" id="GO:0015940">
    <property type="term" value="P:pantothenate biosynthetic process"/>
    <property type="evidence" value="ECO:0007669"/>
    <property type="project" value="UniProtKB-KW"/>
</dbReference>
<evidence type="ECO:0000259" key="12">
    <source>
        <dbReference type="Pfam" id="PF08546"/>
    </source>
</evidence>
<dbReference type="Proteomes" id="UP001153404">
    <property type="component" value="Unassembled WGS sequence"/>
</dbReference>
<evidence type="ECO:0000256" key="9">
    <source>
        <dbReference type="ARBA" id="ARBA00032024"/>
    </source>
</evidence>
<comment type="similarity">
    <text evidence="3 11">Belongs to the ketopantoate reductase family.</text>
</comment>
<organism evidence="13 14">
    <name type="scientific">Cohnella rhizosphaerae</name>
    <dbReference type="NCBI Taxonomy" id="1457232"/>
    <lineage>
        <taxon>Bacteria</taxon>
        <taxon>Bacillati</taxon>
        <taxon>Bacillota</taxon>
        <taxon>Bacilli</taxon>
        <taxon>Bacillales</taxon>
        <taxon>Paenibacillaceae</taxon>
        <taxon>Cohnella</taxon>
    </lineage>
</organism>
<dbReference type="GO" id="GO:0008677">
    <property type="term" value="F:2-dehydropantoate 2-reductase activity"/>
    <property type="evidence" value="ECO:0007669"/>
    <property type="project" value="UniProtKB-EC"/>
</dbReference>
<dbReference type="EMBL" id="JAPDIA010000008">
    <property type="protein sequence ID" value="MDG0812189.1"/>
    <property type="molecule type" value="Genomic_DNA"/>
</dbReference>
<keyword evidence="6 11" id="KW-0566">Pantothenate biosynthesis</keyword>
<dbReference type="InterPro" id="IPR013752">
    <property type="entry name" value="KPA_reductase"/>
</dbReference>
<evidence type="ECO:0000256" key="2">
    <source>
        <dbReference type="ARBA" id="ARBA00004994"/>
    </source>
</evidence>
<evidence type="ECO:0000256" key="6">
    <source>
        <dbReference type="ARBA" id="ARBA00022655"/>
    </source>
</evidence>
<dbReference type="InterPro" id="IPR003710">
    <property type="entry name" value="ApbA"/>
</dbReference>
<evidence type="ECO:0000256" key="10">
    <source>
        <dbReference type="ARBA" id="ARBA00048793"/>
    </source>
</evidence>
<keyword evidence="8 11" id="KW-0560">Oxidoreductase</keyword>
<dbReference type="NCBIfam" id="TIGR00745">
    <property type="entry name" value="apbA_panE"/>
    <property type="match status" value="1"/>
</dbReference>
<dbReference type="InterPro" id="IPR050838">
    <property type="entry name" value="Ketopantoate_reductase"/>
</dbReference>
<dbReference type="RefSeq" id="WP_277535358.1">
    <property type="nucleotide sequence ID" value="NZ_JAPDIA010000008.1"/>
</dbReference>
<dbReference type="GO" id="GO:0005737">
    <property type="term" value="C:cytoplasm"/>
    <property type="evidence" value="ECO:0007669"/>
    <property type="project" value="TreeGrafter"/>
</dbReference>